<proteinExistence type="predicted"/>
<dbReference type="PROSITE" id="PS50943">
    <property type="entry name" value="HTH_CROC1"/>
    <property type="match status" value="1"/>
</dbReference>
<feature type="domain" description="HTH cro/C1-type" evidence="2">
    <location>
        <begin position="14"/>
        <end position="66"/>
    </location>
</feature>
<dbReference type="Gene3D" id="1.10.260.40">
    <property type="entry name" value="lambda repressor-like DNA-binding domains"/>
    <property type="match status" value="1"/>
</dbReference>
<evidence type="ECO:0000313" key="4">
    <source>
        <dbReference type="Proteomes" id="UP000193334"/>
    </source>
</evidence>
<dbReference type="SUPFAM" id="SSF47413">
    <property type="entry name" value="lambda repressor-like DNA-binding domains"/>
    <property type="match status" value="1"/>
</dbReference>
<dbReference type="InterPro" id="IPR013096">
    <property type="entry name" value="Cupin_2"/>
</dbReference>
<organism evidence="3 4">
    <name type="scientific">Sedimentisphaera salicampi</name>
    <dbReference type="NCBI Taxonomy" id="1941349"/>
    <lineage>
        <taxon>Bacteria</taxon>
        <taxon>Pseudomonadati</taxon>
        <taxon>Planctomycetota</taxon>
        <taxon>Phycisphaerae</taxon>
        <taxon>Sedimentisphaerales</taxon>
        <taxon>Sedimentisphaeraceae</taxon>
        <taxon>Sedimentisphaera</taxon>
    </lineage>
</organism>
<dbReference type="Proteomes" id="UP000193334">
    <property type="component" value="Chromosome"/>
</dbReference>
<dbReference type="CDD" id="cd00093">
    <property type="entry name" value="HTH_XRE"/>
    <property type="match status" value="1"/>
</dbReference>
<keyword evidence="4" id="KW-1185">Reference proteome</keyword>
<dbReference type="AlphaFoldDB" id="A0A1W6LJK3"/>
<dbReference type="CDD" id="cd02209">
    <property type="entry name" value="cupin_XRE_C"/>
    <property type="match status" value="1"/>
</dbReference>
<dbReference type="PANTHER" id="PTHR46797:SF19">
    <property type="entry name" value="BLL2473 PROTEIN"/>
    <property type="match status" value="1"/>
</dbReference>
<dbReference type="RefSeq" id="WP_085754657.1">
    <property type="nucleotide sequence ID" value="NZ_CP021023.1"/>
</dbReference>
<dbReference type="SUPFAM" id="SSF51182">
    <property type="entry name" value="RmlC-like cupins"/>
    <property type="match status" value="1"/>
</dbReference>
<evidence type="ECO:0000256" key="1">
    <source>
        <dbReference type="ARBA" id="ARBA00023125"/>
    </source>
</evidence>
<evidence type="ECO:0000259" key="2">
    <source>
        <dbReference type="PROSITE" id="PS50943"/>
    </source>
</evidence>
<dbReference type="GO" id="GO:0003677">
    <property type="term" value="F:DNA binding"/>
    <property type="evidence" value="ECO:0007669"/>
    <property type="project" value="UniProtKB-KW"/>
</dbReference>
<dbReference type="STRING" id="1941349.STSP1_00302"/>
<dbReference type="InterPro" id="IPR011051">
    <property type="entry name" value="RmlC_Cupin_sf"/>
</dbReference>
<dbReference type="KEGG" id="pbp:STSP1_00302"/>
<dbReference type="Pfam" id="PF01381">
    <property type="entry name" value="HTH_3"/>
    <property type="match status" value="1"/>
</dbReference>
<dbReference type="Pfam" id="PF07883">
    <property type="entry name" value="Cupin_2"/>
    <property type="match status" value="1"/>
</dbReference>
<reference evidence="4" key="1">
    <citation type="submission" date="2017-04" db="EMBL/GenBank/DDBJ databases">
        <title>Comparative genomics and description of representatives of a novel lineage of planctomycetes thriving in anoxic sediments.</title>
        <authorList>
            <person name="Spring S."/>
            <person name="Bunk B."/>
            <person name="Sproer C."/>
        </authorList>
    </citation>
    <scope>NUCLEOTIDE SEQUENCE [LARGE SCALE GENOMIC DNA]</scope>
    <source>
        <strain evidence="4">ST-PulAB-D4</strain>
    </source>
</reference>
<dbReference type="SMART" id="SM00530">
    <property type="entry name" value="HTH_XRE"/>
    <property type="match status" value="1"/>
</dbReference>
<gene>
    <name evidence="3" type="ORF">STSP1_00302</name>
</gene>
<dbReference type="EMBL" id="CP021023">
    <property type="protein sequence ID" value="ARN55935.1"/>
    <property type="molecule type" value="Genomic_DNA"/>
</dbReference>
<accession>A0A1W6LJK3</accession>
<dbReference type="GO" id="GO:0003700">
    <property type="term" value="F:DNA-binding transcription factor activity"/>
    <property type="evidence" value="ECO:0007669"/>
    <property type="project" value="TreeGrafter"/>
</dbReference>
<evidence type="ECO:0000313" key="3">
    <source>
        <dbReference type="EMBL" id="ARN55935.1"/>
    </source>
</evidence>
<dbReference type="InterPro" id="IPR014710">
    <property type="entry name" value="RmlC-like_jellyroll"/>
</dbReference>
<dbReference type="InterPro" id="IPR010982">
    <property type="entry name" value="Lambda_DNA-bd_dom_sf"/>
</dbReference>
<keyword evidence="1" id="KW-0238">DNA-binding</keyword>
<dbReference type="Gene3D" id="2.60.120.10">
    <property type="entry name" value="Jelly Rolls"/>
    <property type="match status" value="1"/>
</dbReference>
<name>A0A1W6LJK3_9BACT</name>
<dbReference type="InterPro" id="IPR050807">
    <property type="entry name" value="TransReg_Diox_bact_type"/>
</dbReference>
<dbReference type="PANTHER" id="PTHR46797">
    <property type="entry name" value="HTH-TYPE TRANSCRIPTIONAL REGULATOR"/>
    <property type="match status" value="1"/>
</dbReference>
<sequence length="184" mass="20855">MREKIKEIARRVGELRCLMDISPKDMSSRLGIDEQTYKSYEAAEKDMPASILIAIADELGVDSTVLLTGKEAKMHLFSVTRKGKGVQIDRRRQYGYEALSTEFFHKKADPFIVTVSPDTSEEQIKPAAHAGQEFNYILRGELKLMIHENEIYLSEGDSIYFDSSCPHRMQAMNGEEAVFLAIVM</sequence>
<dbReference type="InterPro" id="IPR001387">
    <property type="entry name" value="Cro/C1-type_HTH"/>
</dbReference>
<protein>
    <recommendedName>
        <fullName evidence="2">HTH cro/C1-type domain-containing protein</fullName>
    </recommendedName>
</protein>
<dbReference type="GO" id="GO:0005829">
    <property type="term" value="C:cytosol"/>
    <property type="evidence" value="ECO:0007669"/>
    <property type="project" value="TreeGrafter"/>
</dbReference>